<evidence type="ECO:0000313" key="3">
    <source>
        <dbReference type="Proteomes" id="UP000627369"/>
    </source>
</evidence>
<feature type="chain" id="PRO_5039481177" evidence="1">
    <location>
        <begin position="31"/>
        <end position="92"/>
    </location>
</feature>
<comment type="caution">
    <text evidence="2">The sequence shown here is derived from an EMBL/GenBank/DDBJ whole genome shotgun (WGS) entry which is preliminary data.</text>
</comment>
<dbReference type="EMBL" id="BNAS01000006">
    <property type="protein sequence ID" value="GHH78032.1"/>
    <property type="molecule type" value="Genomic_DNA"/>
</dbReference>
<name>A0A919G4Q5_9MICO</name>
<dbReference type="Proteomes" id="UP000627369">
    <property type="component" value="Unassembled WGS sequence"/>
</dbReference>
<protein>
    <submittedName>
        <fullName evidence="2">Uncharacterized protein</fullName>
    </submittedName>
</protein>
<dbReference type="RefSeq" id="WP_189671075.1">
    <property type="nucleotide sequence ID" value="NZ_BNAS01000006.1"/>
</dbReference>
<accession>A0A919G4Q5</accession>
<gene>
    <name evidence="2" type="ORF">GCM10017772_40570</name>
</gene>
<keyword evidence="3" id="KW-1185">Reference proteome</keyword>
<proteinExistence type="predicted"/>
<dbReference type="AlphaFoldDB" id="A0A919G4Q5"/>
<sequence>MLIRSTTRLVLLSGAVALVGVLATAAPAVAAPSCVAQSIASEHDSAGTAWGHDVVAFLATSPEVLEEYGFHRFGDLASYGAQQDHGDCPAGL</sequence>
<reference evidence="2" key="1">
    <citation type="journal article" date="2014" name="Int. J. Syst. Evol. Microbiol.">
        <title>Complete genome sequence of Corynebacterium casei LMG S-19264T (=DSM 44701T), isolated from a smear-ripened cheese.</title>
        <authorList>
            <consortium name="US DOE Joint Genome Institute (JGI-PGF)"/>
            <person name="Walter F."/>
            <person name="Albersmeier A."/>
            <person name="Kalinowski J."/>
            <person name="Ruckert C."/>
        </authorList>
    </citation>
    <scope>NUCLEOTIDE SEQUENCE</scope>
    <source>
        <strain evidence="2">CGMCC 4.7398</strain>
    </source>
</reference>
<organism evidence="2 3">
    <name type="scientific">Promicromonospora soli</name>
    <dbReference type="NCBI Taxonomy" id="2035533"/>
    <lineage>
        <taxon>Bacteria</taxon>
        <taxon>Bacillati</taxon>
        <taxon>Actinomycetota</taxon>
        <taxon>Actinomycetes</taxon>
        <taxon>Micrococcales</taxon>
        <taxon>Promicromonosporaceae</taxon>
        <taxon>Promicromonospora</taxon>
    </lineage>
</organism>
<keyword evidence="1" id="KW-0732">Signal</keyword>
<reference evidence="2" key="2">
    <citation type="submission" date="2020-09" db="EMBL/GenBank/DDBJ databases">
        <authorList>
            <person name="Sun Q."/>
            <person name="Zhou Y."/>
        </authorList>
    </citation>
    <scope>NUCLEOTIDE SEQUENCE</scope>
    <source>
        <strain evidence="2">CGMCC 4.7398</strain>
    </source>
</reference>
<feature type="signal peptide" evidence="1">
    <location>
        <begin position="1"/>
        <end position="30"/>
    </location>
</feature>
<evidence type="ECO:0000256" key="1">
    <source>
        <dbReference type="SAM" id="SignalP"/>
    </source>
</evidence>
<evidence type="ECO:0000313" key="2">
    <source>
        <dbReference type="EMBL" id="GHH78032.1"/>
    </source>
</evidence>